<keyword evidence="5" id="KW-1185">Reference proteome</keyword>
<feature type="domain" description="Isopenicillin N synthase-like Fe(2+) 2OG dioxygenase" evidence="3">
    <location>
        <begin position="151"/>
        <end position="243"/>
    </location>
</feature>
<dbReference type="InterPro" id="IPR050231">
    <property type="entry name" value="Iron_ascorbate_oxido_reductase"/>
</dbReference>
<comment type="caution">
    <text evidence="4">The sequence shown here is derived from an EMBL/GenBank/DDBJ whole genome shotgun (WGS) entry which is preliminary data.</text>
</comment>
<dbReference type="AlphaFoldDB" id="A0AAV9WRL5"/>
<dbReference type="InterPro" id="IPR044861">
    <property type="entry name" value="IPNS-like_FE2OG_OXY"/>
</dbReference>
<sequence length="308" mass="33573">MATLSIQPVPLPTQQSPQSLPEGAAVLITPSVQPPFTAIRTLFDHLRSNPAAAASLNATYPKRGIFKSAALTNKLSDQKFTIDLSPTRTSLIPATLRSSLAPHGLEEVTSFFKSVVDNHVSDILSSLSQIAGVDISPLHATKNINFRLCDYNPSTAAPLSENGCGEHTDYGTFSIIFQDGQAGLELQDPLCPTTWHEIPGDATIILAGWCGYILSGGRVCAVRHRVRRMPGVRRLSAVLFVAPDLEVTLKPLVESDVRFSKEVMGGKVRVGWFKDVMGKRWRWREGNLEVEEGEGVVQDEEVGRLVFG</sequence>
<dbReference type="Proteomes" id="UP001370758">
    <property type="component" value="Unassembled WGS sequence"/>
</dbReference>
<name>A0AAV9WRL5_9PEZI</name>
<protein>
    <recommendedName>
        <fullName evidence="3">Isopenicillin N synthase-like Fe(2+) 2OG dioxygenase domain-containing protein</fullName>
    </recommendedName>
</protein>
<dbReference type="PANTHER" id="PTHR47990">
    <property type="entry name" value="2-OXOGLUTARATE (2OG) AND FE(II)-DEPENDENT OXYGENASE SUPERFAMILY PROTEIN-RELATED"/>
    <property type="match status" value="1"/>
</dbReference>
<dbReference type="SUPFAM" id="SSF51197">
    <property type="entry name" value="Clavaminate synthase-like"/>
    <property type="match status" value="1"/>
</dbReference>
<evidence type="ECO:0000259" key="3">
    <source>
        <dbReference type="Pfam" id="PF03171"/>
    </source>
</evidence>
<gene>
    <name evidence="4" type="ORF">TWF481_001226</name>
</gene>
<dbReference type="Pfam" id="PF03171">
    <property type="entry name" value="2OG-FeII_Oxy"/>
    <property type="match status" value="1"/>
</dbReference>
<dbReference type="Gene3D" id="2.60.120.330">
    <property type="entry name" value="B-lactam Antibiotic, Isopenicillin N Synthase, Chain"/>
    <property type="match status" value="1"/>
</dbReference>
<feature type="region of interest" description="Disordered" evidence="2">
    <location>
        <begin position="1"/>
        <end position="20"/>
    </location>
</feature>
<dbReference type="EMBL" id="JAVHJL010000001">
    <property type="protein sequence ID" value="KAK6512338.1"/>
    <property type="molecule type" value="Genomic_DNA"/>
</dbReference>
<reference evidence="4 5" key="1">
    <citation type="submission" date="2023-08" db="EMBL/GenBank/DDBJ databases">
        <authorList>
            <person name="Palmer J.M."/>
        </authorList>
    </citation>
    <scope>NUCLEOTIDE SEQUENCE [LARGE SCALE GENOMIC DNA]</scope>
    <source>
        <strain evidence="4 5">TWF481</strain>
    </source>
</reference>
<comment type="similarity">
    <text evidence="1">Belongs to the iron/ascorbate-dependent oxidoreductase family.</text>
</comment>
<evidence type="ECO:0000256" key="1">
    <source>
        <dbReference type="ARBA" id="ARBA00008056"/>
    </source>
</evidence>
<dbReference type="InterPro" id="IPR027443">
    <property type="entry name" value="IPNS-like_sf"/>
</dbReference>
<evidence type="ECO:0000313" key="5">
    <source>
        <dbReference type="Proteomes" id="UP001370758"/>
    </source>
</evidence>
<evidence type="ECO:0000313" key="4">
    <source>
        <dbReference type="EMBL" id="KAK6512338.1"/>
    </source>
</evidence>
<evidence type="ECO:0000256" key="2">
    <source>
        <dbReference type="SAM" id="MobiDB-lite"/>
    </source>
</evidence>
<proteinExistence type="inferred from homology"/>
<organism evidence="4 5">
    <name type="scientific">Arthrobotrys musiformis</name>
    <dbReference type="NCBI Taxonomy" id="47236"/>
    <lineage>
        <taxon>Eukaryota</taxon>
        <taxon>Fungi</taxon>
        <taxon>Dikarya</taxon>
        <taxon>Ascomycota</taxon>
        <taxon>Pezizomycotina</taxon>
        <taxon>Orbiliomycetes</taxon>
        <taxon>Orbiliales</taxon>
        <taxon>Orbiliaceae</taxon>
        <taxon>Arthrobotrys</taxon>
    </lineage>
</organism>
<accession>A0AAV9WRL5</accession>